<organism evidence="2 3">
    <name type="scientific">Mycetocola zhujimingii</name>
    <dbReference type="NCBI Taxonomy" id="2079792"/>
    <lineage>
        <taxon>Bacteria</taxon>
        <taxon>Bacillati</taxon>
        <taxon>Actinomycetota</taxon>
        <taxon>Actinomycetes</taxon>
        <taxon>Micrococcales</taxon>
        <taxon>Microbacteriaceae</taxon>
        <taxon>Mycetocola</taxon>
    </lineage>
</organism>
<dbReference type="PANTHER" id="PTHR43677:SF1">
    <property type="entry name" value="ACRYLYL-COA REDUCTASE ACUI-RELATED"/>
    <property type="match status" value="1"/>
</dbReference>
<evidence type="ECO:0000259" key="1">
    <source>
        <dbReference type="SMART" id="SM00829"/>
    </source>
</evidence>
<dbReference type="Pfam" id="PF08240">
    <property type="entry name" value="ADH_N"/>
    <property type="match status" value="1"/>
</dbReference>
<evidence type="ECO:0000313" key="3">
    <source>
        <dbReference type="Proteomes" id="UP000244962"/>
    </source>
</evidence>
<dbReference type="GO" id="GO:0043957">
    <property type="term" value="F:acryloyl-CoA reductase (NADPH) activity"/>
    <property type="evidence" value="ECO:0007669"/>
    <property type="project" value="TreeGrafter"/>
</dbReference>
<accession>A0A2U1TD75</accession>
<dbReference type="InterPro" id="IPR020843">
    <property type="entry name" value="ER"/>
</dbReference>
<dbReference type="SUPFAM" id="SSF51735">
    <property type="entry name" value="NAD(P)-binding Rossmann-fold domains"/>
    <property type="match status" value="1"/>
</dbReference>
<dbReference type="Gene3D" id="3.90.180.10">
    <property type="entry name" value="Medium-chain alcohol dehydrogenases, catalytic domain"/>
    <property type="match status" value="1"/>
</dbReference>
<dbReference type="NCBIfam" id="TIGR02823">
    <property type="entry name" value="oxido_YhdH"/>
    <property type="match status" value="1"/>
</dbReference>
<reference evidence="3" key="1">
    <citation type="submission" date="2018-04" db="EMBL/GenBank/DDBJ databases">
        <authorList>
            <person name="Liu S."/>
            <person name="Wang Z."/>
            <person name="Li J."/>
        </authorList>
    </citation>
    <scope>NUCLEOTIDE SEQUENCE [LARGE SCALE GENOMIC DNA]</scope>
    <source>
        <strain evidence="3">622</strain>
    </source>
</reference>
<dbReference type="AlphaFoldDB" id="A0A2U1TD75"/>
<proteinExistence type="predicted"/>
<dbReference type="InterPro" id="IPR051397">
    <property type="entry name" value="Zn-ADH-like_protein"/>
</dbReference>
<dbReference type="InterPro" id="IPR036291">
    <property type="entry name" value="NAD(P)-bd_dom_sf"/>
</dbReference>
<name>A0A2U1TD75_9MICO</name>
<dbReference type="Gene3D" id="3.40.50.720">
    <property type="entry name" value="NAD(P)-binding Rossmann-like Domain"/>
    <property type="match status" value="1"/>
</dbReference>
<keyword evidence="3" id="KW-1185">Reference proteome</keyword>
<protein>
    <submittedName>
        <fullName evidence="2">Oxidoreductase</fullName>
    </submittedName>
</protein>
<gene>
    <name evidence="2" type="ORF">DF223_09455</name>
</gene>
<dbReference type="EMBL" id="QEFB01000009">
    <property type="protein sequence ID" value="PWC06838.1"/>
    <property type="molecule type" value="Genomic_DNA"/>
</dbReference>
<dbReference type="SUPFAM" id="SSF50129">
    <property type="entry name" value="GroES-like"/>
    <property type="match status" value="1"/>
</dbReference>
<dbReference type="InterPro" id="IPR013154">
    <property type="entry name" value="ADH-like_N"/>
</dbReference>
<dbReference type="CDD" id="cd08288">
    <property type="entry name" value="MDR_yhdh"/>
    <property type="match status" value="1"/>
</dbReference>
<dbReference type="InterPro" id="IPR013149">
    <property type="entry name" value="ADH-like_C"/>
</dbReference>
<dbReference type="SMART" id="SM00829">
    <property type="entry name" value="PKS_ER"/>
    <property type="match status" value="1"/>
</dbReference>
<comment type="caution">
    <text evidence="2">The sequence shown here is derived from an EMBL/GenBank/DDBJ whole genome shotgun (WGS) entry which is preliminary data.</text>
</comment>
<dbReference type="InterPro" id="IPR014188">
    <property type="entry name" value="Acrylyl-CoA_reductase_AcuI"/>
</dbReference>
<dbReference type="Pfam" id="PF00107">
    <property type="entry name" value="ADH_zinc_N"/>
    <property type="match status" value="1"/>
</dbReference>
<dbReference type="RefSeq" id="WP_108962961.1">
    <property type="nucleotide sequence ID" value="NZ_QEFB01000009.1"/>
</dbReference>
<sequence>MTTTFRAWLVEKHSDASGTASQTASVSELTDTDLMPGDVTLDVSWSSINYKDGLALLGRPGVVRTWPLVAGIDVVGTVTASESDRFSVGDEVLLNGAGLGETHHGGLAERARVDSASLVRVPGSLGARRAAAIGTAGFTAMLSVLAVERHGVTPADGPVLVTGAAGGVGSIAVALLSRLGFDVVASTGRVDSKGDFLRRLGAATVIDRAELSEPGKPLQSQTYAAIVDPVGSHTLVNAIARLNYGGIAAASGMAQGIDLPGSVVPFILRGITLAGINSVDAPLPLREEAWSRLATDLDPELLDGLTTEIPLDQAQAAAVAILDGQLSGRTVVDVRA</sequence>
<feature type="domain" description="Enoyl reductase (ER)" evidence="1">
    <location>
        <begin position="19"/>
        <end position="332"/>
    </location>
</feature>
<evidence type="ECO:0000313" key="2">
    <source>
        <dbReference type="EMBL" id="PWC06838.1"/>
    </source>
</evidence>
<dbReference type="PANTHER" id="PTHR43677">
    <property type="entry name" value="SHORT-CHAIN DEHYDROGENASE/REDUCTASE"/>
    <property type="match status" value="1"/>
</dbReference>
<dbReference type="Proteomes" id="UP000244962">
    <property type="component" value="Unassembled WGS sequence"/>
</dbReference>
<dbReference type="InterPro" id="IPR011032">
    <property type="entry name" value="GroES-like_sf"/>
</dbReference>